<dbReference type="GeneID" id="88769144"/>
<comment type="caution">
    <text evidence="2">The sequence shown here is derived from an EMBL/GenBank/DDBJ whole genome shotgun (WGS) entry which is preliminary data.</text>
</comment>
<dbReference type="EMBL" id="AESD01001044">
    <property type="protein sequence ID" value="EHJ09371.1"/>
    <property type="molecule type" value="Genomic_DNA"/>
</dbReference>
<proteinExistence type="predicted"/>
<evidence type="ECO:0000256" key="1">
    <source>
        <dbReference type="SAM" id="Coils"/>
    </source>
</evidence>
<accession>G5JEL4</accession>
<reference evidence="2 3" key="1">
    <citation type="journal article" date="2011" name="Front. Microbiol.">
        <title>Two Strains of Crocosphaera watsonii with Highly Conserved Genomes are Distinguished by Strain-Specific Features.</title>
        <authorList>
            <person name="Bench S.R."/>
            <person name="Ilikchyan I.N."/>
            <person name="Tripp H.J."/>
            <person name="Zehr J.P."/>
        </authorList>
    </citation>
    <scope>NUCLEOTIDE SEQUENCE [LARGE SCALE GENOMIC DNA]</scope>
    <source>
        <strain evidence="2 3">WH 0003</strain>
    </source>
</reference>
<feature type="coiled-coil region" evidence="1">
    <location>
        <begin position="106"/>
        <end position="133"/>
    </location>
</feature>
<evidence type="ECO:0000313" key="2">
    <source>
        <dbReference type="EMBL" id="EHJ09371.1"/>
    </source>
</evidence>
<evidence type="ECO:0000313" key="3">
    <source>
        <dbReference type="Proteomes" id="UP000003477"/>
    </source>
</evidence>
<dbReference type="PATRIC" id="fig|423471.3.peg.5471"/>
<dbReference type="RefSeq" id="WP_007313580.1">
    <property type="nucleotide sequence ID" value="NZ_AESD01001044.1"/>
</dbReference>
<name>G5JEL4_CROWT</name>
<dbReference type="AlphaFoldDB" id="G5JEL4"/>
<sequence>MVKKQRNKQKAEEIDYPNNIAKLIAIYQQQINDIMESGEVASPGCWIVRYQARGRKASYWYYKLHSTEKIFTTRNPDINSKYKHLGKAGSPAYLDAVASVLRRAQIEGLERAIQTLKSGLIDLADEMERTQKK</sequence>
<protein>
    <submittedName>
        <fullName evidence="2">Uncharacterized protein</fullName>
    </submittedName>
</protein>
<keyword evidence="1" id="KW-0175">Coiled coil</keyword>
<organism evidence="2 3">
    <name type="scientific">Crocosphaera watsonii WH 0003</name>
    <dbReference type="NCBI Taxonomy" id="423471"/>
    <lineage>
        <taxon>Bacteria</taxon>
        <taxon>Bacillati</taxon>
        <taxon>Cyanobacteriota</taxon>
        <taxon>Cyanophyceae</taxon>
        <taxon>Oscillatoriophycideae</taxon>
        <taxon>Chroococcales</taxon>
        <taxon>Aphanothecaceae</taxon>
        <taxon>Crocosphaera</taxon>
    </lineage>
</organism>
<gene>
    <name evidence="2" type="ORF">CWATWH0003_B201</name>
</gene>
<dbReference type="Proteomes" id="UP000003477">
    <property type="component" value="Unassembled WGS sequence"/>
</dbReference>